<name>A0A6M5YCJ8_9BACT</name>
<dbReference type="RefSeq" id="WP_171740845.1">
    <property type="nucleotide sequence ID" value="NZ_CP053435.1"/>
</dbReference>
<keyword evidence="3" id="KW-1133">Transmembrane helix</keyword>
<dbReference type="KEGG" id="stae:HNV11_17280"/>
<evidence type="ECO:0000259" key="4">
    <source>
        <dbReference type="Pfam" id="PF01103"/>
    </source>
</evidence>
<evidence type="ECO:0000313" key="6">
    <source>
        <dbReference type="Proteomes" id="UP000502756"/>
    </source>
</evidence>
<feature type="transmembrane region" description="Helical" evidence="3">
    <location>
        <begin position="254"/>
        <end position="277"/>
    </location>
</feature>
<proteinExistence type="predicted"/>
<dbReference type="Gene3D" id="2.40.160.50">
    <property type="entry name" value="membrane protein fhac: a member of the omp85/tpsb transporter family"/>
    <property type="match status" value="1"/>
</dbReference>
<feature type="domain" description="Bacterial surface antigen (D15)" evidence="4">
    <location>
        <begin position="141"/>
        <end position="374"/>
    </location>
</feature>
<accession>A0A6M5YCJ8</accession>
<dbReference type="AlphaFoldDB" id="A0A6M5YCJ8"/>
<evidence type="ECO:0000313" key="5">
    <source>
        <dbReference type="EMBL" id="QJW91000.1"/>
    </source>
</evidence>
<keyword evidence="6" id="KW-1185">Reference proteome</keyword>
<dbReference type="InterPro" id="IPR000184">
    <property type="entry name" value="Bac_surfAg_D15"/>
</dbReference>
<dbReference type="EMBL" id="CP053435">
    <property type="protein sequence ID" value="QJW91000.1"/>
    <property type="molecule type" value="Genomic_DNA"/>
</dbReference>
<sequence>MRVQYALFLTLFTFFRWVVLYAQPADSVKKPVSIFPFPIVYYTPETRFAYGAVLSTTFRFRRDFRLLRQDSARLKLPGTDWPRPSNIQLLGAYTQNKQILLFVPFQLFYDHNQYYVYGEAGYYQYSYNFYGVGLREVPAENYAVNYPRIRLNALRRIWPHLYAGLRYEYENYRITSVKPGGLLASGTVPGGSGGRMAGGGTGLFYDTRDNVFYPTRGFLADLSYLAHGQLVGSEFRFNRYVADLSSYFKLNHRAILAVNYVVSITGGLAPFSALSLLGGGRRLRGYYEGRYRDKNMTLLQAEGRFTIWKRLTAVAFGGIGFMGDDNQLFRLNAPKGAYGAGLRFRMNNDGLNIRADYGFGKQSTGLYLTIGEAF</sequence>
<dbReference type="Proteomes" id="UP000502756">
    <property type="component" value="Chromosome"/>
</dbReference>
<evidence type="ECO:0000256" key="3">
    <source>
        <dbReference type="SAM" id="Phobius"/>
    </source>
</evidence>
<comment type="subcellular location">
    <subcellularLocation>
        <location evidence="1">Membrane</location>
    </subcellularLocation>
</comment>
<dbReference type="Pfam" id="PF01103">
    <property type="entry name" value="Omp85"/>
    <property type="match status" value="1"/>
</dbReference>
<gene>
    <name evidence="5" type="ORF">HNV11_17280</name>
</gene>
<organism evidence="5 6">
    <name type="scientific">Spirosoma taeanense</name>
    <dbReference type="NCBI Taxonomy" id="2735870"/>
    <lineage>
        <taxon>Bacteria</taxon>
        <taxon>Pseudomonadati</taxon>
        <taxon>Bacteroidota</taxon>
        <taxon>Cytophagia</taxon>
        <taxon>Cytophagales</taxon>
        <taxon>Cytophagaceae</taxon>
        <taxon>Spirosoma</taxon>
    </lineage>
</organism>
<evidence type="ECO:0000256" key="1">
    <source>
        <dbReference type="ARBA" id="ARBA00004370"/>
    </source>
</evidence>
<dbReference type="GO" id="GO:0019867">
    <property type="term" value="C:outer membrane"/>
    <property type="evidence" value="ECO:0007669"/>
    <property type="project" value="InterPro"/>
</dbReference>
<protein>
    <submittedName>
        <fullName evidence="5">BamA/TamA family outer membrane protein</fullName>
    </submittedName>
</protein>
<evidence type="ECO:0000256" key="2">
    <source>
        <dbReference type="ARBA" id="ARBA00023136"/>
    </source>
</evidence>
<keyword evidence="2 3" id="KW-0472">Membrane</keyword>
<keyword evidence="3" id="KW-0812">Transmembrane</keyword>
<reference evidence="5 6" key="1">
    <citation type="submission" date="2020-05" db="EMBL/GenBank/DDBJ databases">
        <title>Genome sequencing of Spirosoma sp. TS118.</title>
        <authorList>
            <person name="Lee J.-H."/>
            <person name="Jeong S."/>
            <person name="Zhao L."/>
            <person name="Jung J.-H."/>
            <person name="Kim M.-K."/>
            <person name="Lim S."/>
        </authorList>
    </citation>
    <scope>NUCLEOTIDE SEQUENCE [LARGE SCALE GENOMIC DNA]</scope>
    <source>
        <strain evidence="5 6">TS118</strain>
    </source>
</reference>